<dbReference type="Proteomes" id="UP000636793">
    <property type="component" value="Unassembled WGS sequence"/>
</dbReference>
<organism evidence="5 6">
    <name type="scientific">Flexivirga endophytica</name>
    <dbReference type="NCBI Taxonomy" id="1849103"/>
    <lineage>
        <taxon>Bacteria</taxon>
        <taxon>Bacillati</taxon>
        <taxon>Actinomycetota</taxon>
        <taxon>Actinomycetes</taxon>
        <taxon>Micrococcales</taxon>
        <taxon>Dermacoccaceae</taxon>
        <taxon>Flexivirga</taxon>
    </lineage>
</organism>
<dbReference type="Gene3D" id="3.90.1510.10">
    <property type="entry name" value="Glycerate kinase, domain 2"/>
    <property type="match status" value="1"/>
</dbReference>
<keyword evidence="6" id="KW-1185">Reference proteome</keyword>
<comment type="similarity">
    <text evidence="1 4">Belongs to the glycerate kinase type-1 family.</text>
</comment>
<keyword evidence="2 4" id="KW-0808">Transferase</keyword>
<evidence type="ECO:0000256" key="4">
    <source>
        <dbReference type="PIRNR" id="PIRNR006078"/>
    </source>
</evidence>
<reference evidence="5" key="1">
    <citation type="journal article" date="2014" name="Int. J. Syst. Evol. Microbiol.">
        <title>Complete genome sequence of Corynebacterium casei LMG S-19264T (=DSM 44701T), isolated from a smear-ripened cheese.</title>
        <authorList>
            <consortium name="US DOE Joint Genome Institute (JGI-PGF)"/>
            <person name="Walter F."/>
            <person name="Albersmeier A."/>
            <person name="Kalinowski J."/>
            <person name="Ruckert C."/>
        </authorList>
    </citation>
    <scope>NUCLEOTIDE SEQUENCE</scope>
    <source>
        <strain evidence="5">CGMCC 1.15085</strain>
    </source>
</reference>
<dbReference type="Pfam" id="PF02595">
    <property type="entry name" value="Gly_kinase"/>
    <property type="match status" value="1"/>
</dbReference>
<dbReference type="PIRSF" id="PIRSF006078">
    <property type="entry name" value="GlxK"/>
    <property type="match status" value="1"/>
</dbReference>
<sequence length="391" mass="38809">MRVVIAPDKFKGSLSADGVAEAVAGGLQAAGSCTIDLVPMADGGDGTLDAAVRAGFSESTRRVTGPDGSPVDATLAIDAGTAVVELATASGLALLPPDGLLPLTATSRGTGELIRAALDAGCSRIVLGVGGSACTDGGAGLMAALGARLLDAAGSPVPDGGGALADVARIDLSALDVRIRTTEFVVALDVDNPLLGDTGAAHTFGPQKGADPQQVLQLDSALANFARVLGVAQEHDLRDAIETPGAGAAGGVGFAALTVLGASPETGLELVADLVDLRGRVRGADLVITGEGSLDRQSLGGKTPVGVARIARAVGVPAVVAVCGVSSLSPDEERAAGFDAVWTLAELEPDINRSIADAAPLLTTIGERIGQWTRTAAPSEDITSEPAPEEA</sequence>
<dbReference type="GO" id="GO:0008887">
    <property type="term" value="F:glycerate kinase activity"/>
    <property type="evidence" value="ECO:0007669"/>
    <property type="project" value="UniProtKB-UniRule"/>
</dbReference>
<dbReference type="EMBL" id="BMHI01000005">
    <property type="protein sequence ID" value="GGB40780.1"/>
    <property type="molecule type" value="Genomic_DNA"/>
</dbReference>
<dbReference type="Gene3D" id="3.40.50.10350">
    <property type="entry name" value="Glycerate kinase, domain 1"/>
    <property type="match status" value="1"/>
</dbReference>
<dbReference type="GO" id="GO:0031388">
    <property type="term" value="P:organic acid phosphorylation"/>
    <property type="evidence" value="ECO:0007669"/>
    <property type="project" value="UniProtKB-UniRule"/>
</dbReference>
<evidence type="ECO:0000313" key="5">
    <source>
        <dbReference type="EMBL" id="GGB40780.1"/>
    </source>
</evidence>
<dbReference type="InterPro" id="IPR004381">
    <property type="entry name" value="Glycerate_kinase"/>
</dbReference>
<evidence type="ECO:0000256" key="3">
    <source>
        <dbReference type="ARBA" id="ARBA00022777"/>
    </source>
</evidence>
<accession>A0A916WX42</accession>
<gene>
    <name evidence="5" type="ORF">GCM10011492_34480</name>
</gene>
<dbReference type="SUPFAM" id="SSF110738">
    <property type="entry name" value="Glycerate kinase I"/>
    <property type="match status" value="1"/>
</dbReference>
<dbReference type="InterPro" id="IPR018193">
    <property type="entry name" value="Glyc_kinase_flavodox-like_fold"/>
</dbReference>
<dbReference type="InterPro" id="IPR036129">
    <property type="entry name" value="Glycerate_kinase_sf"/>
</dbReference>
<dbReference type="PROSITE" id="PS51257">
    <property type="entry name" value="PROKAR_LIPOPROTEIN"/>
    <property type="match status" value="1"/>
</dbReference>
<proteinExistence type="inferred from homology"/>
<dbReference type="RefSeq" id="WP_188838259.1">
    <property type="nucleotide sequence ID" value="NZ_BMHI01000005.1"/>
</dbReference>
<dbReference type="PANTHER" id="PTHR21599:SF0">
    <property type="entry name" value="GLYCERATE KINASE"/>
    <property type="match status" value="1"/>
</dbReference>
<reference evidence="5" key="2">
    <citation type="submission" date="2020-09" db="EMBL/GenBank/DDBJ databases">
        <authorList>
            <person name="Sun Q."/>
            <person name="Zhou Y."/>
        </authorList>
    </citation>
    <scope>NUCLEOTIDE SEQUENCE</scope>
    <source>
        <strain evidence="5">CGMCC 1.15085</strain>
    </source>
</reference>
<dbReference type="PANTHER" id="PTHR21599">
    <property type="entry name" value="GLYCERATE KINASE"/>
    <property type="match status" value="1"/>
</dbReference>
<dbReference type="AlphaFoldDB" id="A0A916WX42"/>
<comment type="caution">
    <text evidence="5">The sequence shown here is derived from an EMBL/GenBank/DDBJ whole genome shotgun (WGS) entry which is preliminary data.</text>
</comment>
<evidence type="ECO:0000256" key="1">
    <source>
        <dbReference type="ARBA" id="ARBA00006284"/>
    </source>
</evidence>
<dbReference type="NCBIfam" id="TIGR00045">
    <property type="entry name" value="glycerate kinase"/>
    <property type="match status" value="1"/>
</dbReference>
<evidence type="ECO:0000256" key="2">
    <source>
        <dbReference type="ARBA" id="ARBA00022679"/>
    </source>
</evidence>
<protein>
    <submittedName>
        <fullName evidence="5">Glycerate kinase</fullName>
    </submittedName>
</protein>
<dbReference type="InterPro" id="IPR018197">
    <property type="entry name" value="Glycerate_kinase_RE-like"/>
</dbReference>
<name>A0A916WX42_9MICO</name>
<keyword evidence="3 4" id="KW-0418">Kinase</keyword>
<evidence type="ECO:0000313" key="6">
    <source>
        <dbReference type="Proteomes" id="UP000636793"/>
    </source>
</evidence>